<proteinExistence type="predicted"/>
<dbReference type="EMBL" id="ONZP01000482">
    <property type="protein sequence ID" value="SPJ85568.1"/>
    <property type="molecule type" value="Genomic_DNA"/>
</dbReference>
<dbReference type="Proteomes" id="UP001187734">
    <property type="component" value="Unassembled WGS sequence"/>
</dbReference>
<comment type="caution">
    <text evidence="1">The sequence shown here is derived from an EMBL/GenBank/DDBJ whole genome shotgun (WGS) entry which is preliminary data.</text>
</comment>
<organism evidence="1 2">
    <name type="scientific">Fusarium torulosum</name>
    <dbReference type="NCBI Taxonomy" id="33205"/>
    <lineage>
        <taxon>Eukaryota</taxon>
        <taxon>Fungi</taxon>
        <taxon>Dikarya</taxon>
        <taxon>Ascomycota</taxon>
        <taxon>Pezizomycotina</taxon>
        <taxon>Sordariomycetes</taxon>
        <taxon>Hypocreomycetidae</taxon>
        <taxon>Hypocreales</taxon>
        <taxon>Nectriaceae</taxon>
        <taxon>Fusarium</taxon>
    </lineage>
</organism>
<gene>
    <name evidence="1" type="ORF">FTOL_11349</name>
</gene>
<reference evidence="1" key="1">
    <citation type="submission" date="2018-03" db="EMBL/GenBank/DDBJ databases">
        <authorList>
            <person name="Guldener U."/>
        </authorList>
    </citation>
    <scope>NUCLEOTIDE SEQUENCE</scope>
</reference>
<evidence type="ECO:0000313" key="1">
    <source>
        <dbReference type="EMBL" id="SPJ85568.1"/>
    </source>
</evidence>
<accession>A0AAE8MIQ6</accession>
<sequence length="75" mass="8529">MVVQGNKSVPTCHLPTAYYGLYVVSSPTSVAVCCRHERPQHANFGWRSLWRKTARRKHGLQDVRSDVHLDRTLPG</sequence>
<evidence type="ECO:0000313" key="2">
    <source>
        <dbReference type="Proteomes" id="UP001187734"/>
    </source>
</evidence>
<protein>
    <submittedName>
        <fullName evidence="1">Uncharacterized protein</fullName>
    </submittedName>
</protein>
<keyword evidence="2" id="KW-1185">Reference proteome</keyword>
<name>A0AAE8MIQ6_9HYPO</name>
<dbReference type="AlphaFoldDB" id="A0AAE8MIQ6"/>